<reference evidence="2 3" key="1">
    <citation type="submission" date="2017-03" db="EMBL/GenBank/DDBJ databases">
        <title>Genome Survey of Euroglyphus maynei.</title>
        <authorList>
            <person name="Arlian L.G."/>
            <person name="Morgan M.S."/>
            <person name="Rider S.D."/>
        </authorList>
    </citation>
    <scope>NUCLEOTIDE SEQUENCE [LARGE SCALE GENOMIC DNA]</scope>
    <source>
        <strain evidence="2">Arlian Lab</strain>
        <tissue evidence="2">Whole body</tissue>
    </source>
</reference>
<feature type="compositionally biased region" description="Basic residues" evidence="1">
    <location>
        <begin position="255"/>
        <end position="266"/>
    </location>
</feature>
<evidence type="ECO:0000313" key="2">
    <source>
        <dbReference type="EMBL" id="OTF71983.1"/>
    </source>
</evidence>
<evidence type="ECO:0000313" key="3">
    <source>
        <dbReference type="Proteomes" id="UP000194236"/>
    </source>
</evidence>
<keyword evidence="3" id="KW-1185">Reference proteome</keyword>
<sequence length="284" mass="30667">MNALNEAVAMLTATGISNNNNDNDEQQQQTAAKISNQLDTDSSSSLLMPDYLQTSPSYQQSGPAQVSAAVQTRRTVEIKPIMLESDPAEPHIVDVEASIQPVQVVFRSSSSPVMVQQIHTPAQPIHVEPTHSKDEPHRVQHQVMRPIIQEIHEIIQPYRRVVQEVRPVLEEVRTIVSRSEGRGGGGNNGGGNDLNLGNGGTLSGGEGAYGPASLNALMMDDSSSSRNAGSGGNGGLYASGSNRSLSTIKSMGKNTLRKSYSRRSGFKRPSSYTDRARRLSFNKE</sequence>
<dbReference type="Proteomes" id="UP000194236">
    <property type="component" value="Unassembled WGS sequence"/>
</dbReference>
<feature type="region of interest" description="Disordered" evidence="1">
    <location>
        <begin position="15"/>
        <end position="64"/>
    </location>
</feature>
<dbReference type="OrthoDB" id="6515027at2759"/>
<name>A0A1Y3AWG6_EURMA</name>
<feature type="compositionally biased region" description="Low complexity" evidence="1">
    <location>
        <begin position="18"/>
        <end position="29"/>
    </location>
</feature>
<feature type="compositionally biased region" description="Gly residues" evidence="1">
    <location>
        <begin position="182"/>
        <end position="199"/>
    </location>
</feature>
<protein>
    <submittedName>
        <fullName evidence="2">DFP2-like protein</fullName>
    </submittedName>
</protein>
<dbReference type="AlphaFoldDB" id="A0A1Y3AWG6"/>
<gene>
    <name evidence="2" type="ORF">BLA29_008127</name>
</gene>
<dbReference type="EMBL" id="MUJZ01058443">
    <property type="protein sequence ID" value="OTF71983.1"/>
    <property type="molecule type" value="Genomic_DNA"/>
</dbReference>
<accession>A0A1Y3AWG6</accession>
<comment type="caution">
    <text evidence="2">The sequence shown here is derived from an EMBL/GenBank/DDBJ whole genome shotgun (WGS) entry which is preliminary data.</text>
</comment>
<feature type="region of interest" description="Disordered" evidence="1">
    <location>
        <begin position="220"/>
        <end position="284"/>
    </location>
</feature>
<organism evidence="2 3">
    <name type="scientific">Euroglyphus maynei</name>
    <name type="common">Mayne's house dust mite</name>
    <dbReference type="NCBI Taxonomy" id="6958"/>
    <lineage>
        <taxon>Eukaryota</taxon>
        <taxon>Metazoa</taxon>
        <taxon>Ecdysozoa</taxon>
        <taxon>Arthropoda</taxon>
        <taxon>Chelicerata</taxon>
        <taxon>Arachnida</taxon>
        <taxon>Acari</taxon>
        <taxon>Acariformes</taxon>
        <taxon>Sarcoptiformes</taxon>
        <taxon>Astigmata</taxon>
        <taxon>Psoroptidia</taxon>
        <taxon>Analgoidea</taxon>
        <taxon>Pyroglyphidae</taxon>
        <taxon>Pyroglyphinae</taxon>
        <taxon>Euroglyphus</taxon>
    </lineage>
</organism>
<proteinExistence type="predicted"/>
<feature type="compositionally biased region" description="Polar residues" evidence="1">
    <location>
        <begin position="30"/>
        <end position="64"/>
    </location>
</feature>
<feature type="region of interest" description="Disordered" evidence="1">
    <location>
        <begin position="178"/>
        <end position="199"/>
    </location>
</feature>
<evidence type="ECO:0000256" key="1">
    <source>
        <dbReference type="SAM" id="MobiDB-lite"/>
    </source>
</evidence>
<feature type="compositionally biased region" description="Basic and acidic residues" evidence="1">
    <location>
        <begin position="274"/>
        <end position="284"/>
    </location>
</feature>
<feature type="compositionally biased region" description="Polar residues" evidence="1">
    <location>
        <begin position="243"/>
        <end position="253"/>
    </location>
</feature>